<dbReference type="CDD" id="cd07324">
    <property type="entry name" value="M48C_Oma1-like"/>
    <property type="match status" value="1"/>
</dbReference>
<dbReference type="Gene3D" id="3.30.2010.10">
    <property type="entry name" value="Metalloproteases ('zincins'), catalytic domain"/>
    <property type="match status" value="1"/>
</dbReference>
<comment type="similarity">
    <text evidence="8">Belongs to the peptidase M48 family. BepA subfamily.</text>
</comment>
<evidence type="ECO:0000256" key="2">
    <source>
        <dbReference type="ARBA" id="ARBA00022723"/>
    </source>
</evidence>
<feature type="binding site" evidence="8">
    <location>
        <position position="200"/>
    </location>
    <ligand>
        <name>Zn(2+)</name>
        <dbReference type="ChEBI" id="CHEBI:29105"/>
        <note>catalytic</note>
    </ligand>
</feature>
<dbReference type="RefSeq" id="WP_386774743.1">
    <property type="nucleotide sequence ID" value="NZ_JBHRUG010000027.1"/>
</dbReference>
<evidence type="ECO:0000256" key="4">
    <source>
        <dbReference type="ARBA" id="ARBA00022764"/>
    </source>
</evidence>
<keyword evidence="7 8" id="KW-0482">Metalloprotease</keyword>
<dbReference type="PANTHER" id="PTHR22726:SF1">
    <property type="entry name" value="METALLOENDOPEPTIDASE OMA1, MITOCHONDRIAL"/>
    <property type="match status" value="1"/>
</dbReference>
<name>A0ABV7LRR0_9GAMM</name>
<comment type="cofactor">
    <cofactor evidence="8">
        <name>Zn(2+)</name>
        <dbReference type="ChEBI" id="CHEBI:29105"/>
    </cofactor>
    <text evidence="8">Binds 1 zinc ion per subunit.</text>
</comment>
<dbReference type="GO" id="GO:0008237">
    <property type="term" value="F:metallopeptidase activity"/>
    <property type="evidence" value="ECO:0007669"/>
    <property type="project" value="UniProtKB-KW"/>
</dbReference>
<evidence type="ECO:0000256" key="5">
    <source>
        <dbReference type="ARBA" id="ARBA00022801"/>
    </source>
</evidence>
<comment type="caution">
    <text evidence="10">The sequence shown here is derived from an EMBL/GenBank/DDBJ whole genome shotgun (WGS) entry which is preliminary data.</text>
</comment>
<dbReference type="SUPFAM" id="SSF48452">
    <property type="entry name" value="TPR-like"/>
    <property type="match status" value="1"/>
</dbReference>
<feature type="active site" evidence="8">
    <location>
        <position position="135"/>
    </location>
</feature>
<evidence type="ECO:0000313" key="10">
    <source>
        <dbReference type="EMBL" id="MFC3284603.1"/>
    </source>
</evidence>
<dbReference type="EC" id="3.4.-.-" evidence="8"/>
<dbReference type="EMBL" id="JBHRUG010000027">
    <property type="protein sequence ID" value="MFC3284603.1"/>
    <property type="molecule type" value="Genomic_DNA"/>
</dbReference>
<evidence type="ECO:0000256" key="3">
    <source>
        <dbReference type="ARBA" id="ARBA00022729"/>
    </source>
</evidence>
<feature type="chain" id="PRO_5044900056" description="Putative beta-barrel assembly-enhancing protease" evidence="8">
    <location>
        <begin position="27"/>
        <end position="483"/>
    </location>
</feature>
<keyword evidence="11" id="KW-1185">Reference proteome</keyword>
<dbReference type="Gene3D" id="1.25.40.10">
    <property type="entry name" value="Tetratricopeptide repeat domain"/>
    <property type="match status" value="1"/>
</dbReference>
<feature type="active site" description="Proton donor" evidence="8">
    <location>
        <position position="204"/>
    </location>
</feature>
<comment type="function">
    <text evidence="8">Functions as both a chaperone and a metalloprotease. Maintains the integrity of the outer membrane by promoting either the assembly or the elimination of outer membrane proteins, depending on their folding state.</text>
</comment>
<gene>
    <name evidence="10" type="ORF">ACFOEV_13420</name>
</gene>
<keyword evidence="5 8" id="KW-0378">Hydrolase</keyword>
<evidence type="ECO:0000313" key="11">
    <source>
        <dbReference type="Proteomes" id="UP001595579"/>
    </source>
</evidence>
<evidence type="ECO:0000256" key="8">
    <source>
        <dbReference type="HAMAP-Rule" id="MF_00997"/>
    </source>
</evidence>
<comment type="subcellular location">
    <subcellularLocation>
        <location evidence="8">Periplasm</location>
    </subcellularLocation>
</comment>
<reference evidence="11" key="1">
    <citation type="journal article" date="2019" name="Int. J. Syst. Evol. Microbiol.">
        <title>The Global Catalogue of Microorganisms (GCM) 10K type strain sequencing project: providing services to taxonomists for standard genome sequencing and annotation.</title>
        <authorList>
            <consortium name="The Broad Institute Genomics Platform"/>
            <consortium name="The Broad Institute Genome Sequencing Center for Infectious Disease"/>
            <person name="Wu L."/>
            <person name="Ma J."/>
        </authorList>
    </citation>
    <scope>NUCLEOTIDE SEQUENCE [LARGE SCALE GENOMIC DNA]</scope>
    <source>
        <strain evidence="11">CECT 7698</strain>
    </source>
</reference>
<feature type="domain" description="Peptidase M48" evidence="9">
    <location>
        <begin position="70"/>
        <end position="258"/>
    </location>
</feature>
<keyword evidence="3 8" id="KW-0732">Signal</keyword>
<proteinExistence type="inferred from homology"/>
<evidence type="ECO:0000256" key="1">
    <source>
        <dbReference type="ARBA" id="ARBA00022670"/>
    </source>
</evidence>
<dbReference type="InterPro" id="IPR001915">
    <property type="entry name" value="Peptidase_M48"/>
</dbReference>
<sequence precursor="true">MFHTLKPWLVAGPLILAGLLASPAVAIDDYGLPQLGTTTASVSGNEEYRLGRAWLRQFRARASTWQDPIAQDYVESLVDQLIPHSELYNTRTTVTLVDSRLLNAFAVPGGVIGVNSGLFAFAKDEASLASVLAHELGHLSQNHYARRMERAEETQIPAMAAMLAGMLIAAGGGGDAGIATAMGSQAAFIQDQLAYSRRFEQEADRIGLQTMAQAGYDPQAMIRMFRAMQRVAALQGGNPPEFLLTHPVTESRISDTEARARQIRVSQPRDTGPSFDMIRARALLDLNRSNPSQATTQLVQDDPDPMARRYLAALIDAERGQTQAALTALDALASELPDLPLIPASAAEVSLQAGRYDDTIERTRRLLRLMPDYTPAQRLLGEALLQRDPGQAFQVLRELTEQRPEDPQLFVLLAEAAGRSHHEAWGHLARAEYLQLTGRIDRAIRQLDVAEEAAKRTGDPTVTSRIEKRREDFLDYRETMEKF</sequence>
<feature type="binding site" evidence="8">
    <location>
        <position position="138"/>
    </location>
    <ligand>
        <name>Zn(2+)</name>
        <dbReference type="ChEBI" id="CHEBI:29105"/>
        <note>catalytic</note>
    </ligand>
</feature>
<feature type="signal peptide" evidence="8">
    <location>
        <begin position="1"/>
        <end position="26"/>
    </location>
</feature>
<accession>A0ABV7LRR0</accession>
<evidence type="ECO:0000256" key="6">
    <source>
        <dbReference type="ARBA" id="ARBA00022833"/>
    </source>
</evidence>
<dbReference type="Proteomes" id="UP001595579">
    <property type="component" value="Unassembled WGS sequence"/>
</dbReference>
<keyword evidence="4 8" id="KW-0574">Periplasm</keyword>
<dbReference type="HAMAP" id="MF_00997">
    <property type="entry name" value="Protease_BepA"/>
    <property type="match status" value="1"/>
</dbReference>
<dbReference type="Pfam" id="PF01435">
    <property type="entry name" value="Peptidase_M48"/>
    <property type="match status" value="1"/>
</dbReference>
<protein>
    <recommendedName>
        <fullName evidence="8">Putative beta-barrel assembly-enhancing protease</fullName>
        <ecNumber evidence="8">3.4.-.-</ecNumber>
    </recommendedName>
</protein>
<keyword evidence="1 8" id="KW-0645">Protease</keyword>
<evidence type="ECO:0000256" key="7">
    <source>
        <dbReference type="ARBA" id="ARBA00023049"/>
    </source>
</evidence>
<dbReference type="InterPro" id="IPR011990">
    <property type="entry name" value="TPR-like_helical_dom_sf"/>
</dbReference>
<dbReference type="InterPro" id="IPR051156">
    <property type="entry name" value="Mito/Outer_Membr_Metalloprot"/>
</dbReference>
<dbReference type="PANTHER" id="PTHR22726">
    <property type="entry name" value="METALLOENDOPEPTIDASE OMA1"/>
    <property type="match status" value="1"/>
</dbReference>
<organism evidence="10 11">
    <name type="scientific">Litchfieldella rifensis</name>
    <dbReference type="NCBI Taxonomy" id="762643"/>
    <lineage>
        <taxon>Bacteria</taxon>
        <taxon>Pseudomonadati</taxon>
        <taxon>Pseudomonadota</taxon>
        <taxon>Gammaproteobacteria</taxon>
        <taxon>Oceanospirillales</taxon>
        <taxon>Halomonadaceae</taxon>
        <taxon>Litchfieldella</taxon>
    </lineage>
</organism>
<keyword evidence="6 8" id="KW-0862">Zinc</keyword>
<keyword evidence="2 8" id="KW-0479">Metal-binding</keyword>
<feature type="binding site" evidence="8">
    <location>
        <position position="134"/>
    </location>
    <ligand>
        <name>Zn(2+)</name>
        <dbReference type="ChEBI" id="CHEBI:29105"/>
        <note>catalytic</note>
    </ligand>
</feature>
<evidence type="ECO:0000259" key="9">
    <source>
        <dbReference type="Pfam" id="PF01435"/>
    </source>
</evidence>
<dbReference type="InterPro" id="IPR030873">
    <property type="entry name" value="Protease_BepA"/>
</dbReference>